<dbReference type="EMBL" id="JAGSOJ010000001">
    <property type="protein sequence ID" value="MCM1988335.1"/>
    <property type="molecule type" value="Genomic_DNA"/>
</dbReference>
<evidence type="ECO:0000313" key="2">
    <source>
        <dbReference type="EMBL" id="MCM1988335.1"/>
    </source>
</evidence>
<dbReference type="AlphaFoldDB" id="A0A9J6NV25"/>
<dbReference type="InterPro" id="IPR036388">
    <property type="entry name" value="WH-like_DNA-bd_sf"/>
</dbReference>
<dbReference type="PANTHER" id="PTHR33169:SF13">
    <property type="entry name" value="PADR-FAMILY TRANSCRIPTIONAL REGULATOR"/>
    <property type="match status" value="1"/>
</dbReference>
<dbReference type="Pfam" id="PF03551">
    <property type="entry name" value="PadR"/>
    <property type="match status" value="1"/>
</dbReference>
<dbReference type="RefSeq" id="WP_250857206.1">
    <property type="nucleotide sequence ID" value="NZ_JAGSOJ010000001.1"/>
</dbReference>
<dbReference type="PANTHER" id="PTHR33169">
    <property type="entry name" value="PADR-FAMILY TRANSCRIPTIONAL REGULATOR"/>
    <property type="match status" value="1"/>
</dbReference>
<dbReference type="InterPro" id="IPR036390">
    <property type="entry name" value="WH_DNA-bd_sf"/>
</dbReference>
<comment type="caution">
    <text evidence="2">The sequence shown here is derived from an EMBL/GenBank/DDBJ whole genome shotgun (WGS) entry which is preliminary data.</text>
</comment>
<dbReference type="InterPro" id="IPR052509">
    <property type="entry name" value="Metal_resp_DNA-bind_regulator"/>
</dbReference>
<gene>
    <name evidence="2" type="ORF">KDK92_01175</name>
</gene>
<name>A0A9J6NV25_9CLOT</name>
<dbReference type="SUPFAM" id="SSF46785">
    <property type="entry name" value="Winged helix' DNA-binding domain"/>
    <property type="match status" value="1"/>
</dbReference>
<evidence type="ECO:0000313" key="3">
    <source>
        <dbReference type="Proteomes" id="UP001056429"/>
    </source>
</evidence>
<dbReference type="InterPro" id="IPR005149">
    <property type="entry name" value="Tscrpt_reg_PadR_N"/>
</dbReference>
<accession>A0A9J6NV25</accession>
<reference evidence="2" key="1">
    <citation type="journal article" date="2021" name="mSystems">
        <title>Bacteria and Archaea Synergistically Convert Glycine Betaine to Biogenic Methane in the Formosa Cold Seep of the South China Sea.</title>
        <authorList>
            <person name="Li L."/>
            <person name="Zhang W."/>
            <person name="Zhang S."/>
            <person name="Song L."/>
            <person name="Sun Q."/>
            <person name="Zhang H."/>
            <person name="Xiang H."/>
            <person name="Dong X."/>
        </authorList>
    </citation>
    <scope>NUCLEOTIDE SEQUENCE</scope>
    <source>
        <strain evidence="2">ZWT</strain>
    </source>
</reference>
<feature type="domain" description="Transcription regulator PadR N-terminal" evidence="1">
    <location>
        <begin position="22"/>
        <end position="84"/>
    </location>
</feature>
<proteinExistence type="predicted"/>
<protein>
    <submittedName>
        <fullName evidence="2">Helix-turn-helix transcriptional regulator</fullName>
    </submittedName>
</protein>
<dbReference type="Gene3D" id="1.10.10.10">
    <property type="entry name" value="Winged helix-like DNA-binding domain superfamily/Winged helix DNA-binding domain"/>
    <property type="match status" value="1"/>
</dbReference>
<organism evidence="2 3">
    <name type="scientific">Oceanirhabdus seepicola</name>
    <dbReference type="NCBI Taxonomy" id="2828781"/>
    <lineage>
        <taxon>Bacteria</taxon>
        <taxon>Bacillati</taxon>
        <taxon>Bacillota</taxon>
        <taxon>Clostridia</taxon>
        <taxon>Eubacteriales</taxon>
        <taxon>Clostridiaceae</taxon>
        <taxon>Oceanirhabdus</taxon>
    </lineage>
</organism>
<evidence type="ECO:0000259" key="1">
    <source>
        <dbReference type="Pfam" id="PF03551"/>
    </source>
</evidence>
<sequence length="108" mass="12517">MARKQLQNLTEPMYYVMLSLMQPIHGYGIMKNVDKITEGRVKVGAGTLYSLLSRFEKEEIVKKVSSEEGKKIYILTDKGLEILEEEHRRLKQLVKDGNVLLKEGKYEE</sequence>
<dbReference type="Proteomes" id="UP001056429">
    <property type="component" value="Unassembled WGS sequence"/>
</dbReference>
<keyword evidence="3" id="KW-1185">Reference proteome</keyword>
<reference evidence="2" key="2">
    <citation type="submission" date="2021-04" db="EMBL/GenBank/DDBJ databases">
        <authorList>
            <person name="Dong X."/>
        </authorList>
    </citation>
    <scope>NUCLEOTIDE SEQUENCE</scope>
    <source>
        <strain evidence="2">ZWT</strain>
    </source>
</reference>